<dbReference type="PANTHER" id="PTHR30547">
    <property type="entry name" value="UNCHARACTERIZED PROTEIN YHCG-RELATED"/>
    <property type="match status" value="1"/>
</dbReference>
<feature type="domain" description="YhcG PDDEXK nuclease" evidence="2">
    <location>
        <begin position="86"/>
        <end position="232"/>
    </location>
</feature>
<dbReference type="PANTHER" id="PTHR30547:SF5">
    <property type="entry name" value="NUCLEASE YHCG-RELATED"/>
    <property type="match status" value="1"/>
</dbReference>
<dbReference type="Proteomes" id="UP000325827">
    <property type="component" value="Unassembled WGS sequence"/>
</dbReference>
<dbReference type="AlphaFoldDB" id="A0A5J5IY78"/>
<name>A0A5J5IY78_9MICO</name>
<feature type="compositionally biased region" description="Polar residues" evidence="1">
    <location>
        <begin position="19"/>
        <end position="38"/>
    </location>
</feature>
<keyword evidence="4" id="KW-1185">Reference proteome</keyword>
<organism evidence="3 4">
    <name type="scientific">Microbacterium rhizomatis</name>
    <dbReference type="NCBI Taxonomy" id="1631477"/>
    <lineage>
        <taxon>Bacteria</taxon>
        <taxon>Bacillati</taxon>
        <taxon>Actinomycetota</taxon>
        <taxon>Actinomycetes</taxon>
        <taxon>Micrococcales</taxon>
        <taxon>Microbacteriaceae</taxon>
        <taxon>Microbacterium</taxon>
    </lineage>
</organism>
<dbReference type="EMBL" id="VYSA01000008">
    <property type="protein sequence ID" value="KAA9104534.1"/>
    <property type="molecule type" value="Genomic_DNA"/>
</dbReference>
<feature type="region of interest" description="Disordered" evidence="1">
    <location>
        <begin position="16"/>
        <end position="48"/>
    </location>
</feature>
<accession>A0A5J5IY78</accession>
<dbReference type="InterPro" id="IPR009362">
    <property type="entry name" value="YhcG_C"/>
</dbReference>
<proteinExistence type="predicted"/>
<dbReference type="OrthoDB" id="9801263at2"/>
<gene>
    <name evidence="3" type="ORF">F6B43_19395</name>
</gene>
<dbReference type="Gene3D" id="3.40.1350.10">
    <property type="match status" value="1"/>
</dbReference>
<evidence type="ECO:0000313" key="3">
    <source>
        <dbReference type="EMBL" id="KAA9104534.1"/>
    </source>
</evidence>
<sequence length="257" mass="28624">MVCGSVSMEQLAAIRDSGSVMSPSSGEKSFATPMSSPTGPVRTSRPHGCGRRHAATLDRPDCDWSDDELSVRRLVPEESFCSPVAQQITKDPFTLDFLAIDSDASERQLEERLTNRIVQTLRELGRGFAFVGRQIHFDIDGDDFYVDLLFFHAEQLRYVVIELKTTKFDPRDAGQLGFYVSLVDDRLRINDLHRPTVGMLRVADKNETVVRYVLAGTRQPVAVSRYELSAADAAALPSEETLTQIATEAVQRSEPND</sequence>
<comment type="caution">
    <text evidence="3">The sequence shown here is derived from an EMBL/GenBank/DDBJ whole genome shotgun (WGS) entry which is preliminary data.</text>
</comment>
<dbReference type="InterPro" id="IPR053148">
    <property type="entry name" value="PD-DEXK-like_domain"/>
</dbReference>
<dbReference type="GO" id="GO:0003676">
    <property type="term" value="F:nucleic acid binding"/>
    <property type="evidence" value="ECO:0007669"/>
    <property type="project" value="InterPro"/>
</dbReference>
<reference evidence="4" key="1">
    <citation type="submission" date="2019-09" db="EMBL/GenBank/DDBJ databases">
        <title>Mumia zhuanghuii sp. nov. isolated from the intestinal contents of plateau pika (Ochotona curzoniae) in the Qinghai-Tibet plateau of China.</title>
        <authorList>
            <person name="Tian Z."/>
        </authorList>
    </citation>
    <scope>NUCLEOTIDE SEQUENCE [LARGE SCALE GENOMIC DNA]</scope>
    <source>
        <strain evidence="4">JCM 30598</strain>
    </source>
</reference>
<dbReference type="InterPro" id="IPR011856">
    <property type="entry name" value="tRNA_endonuc-like_dom_sf"/>
</dbReference>
<evidence type="ECO:0000259" key="2">
    <source>
        <dbReference type="Pfam" id="PF06250"/>
    </source>
</evidence>
<evidence type="ECO:0000256" key="1">
    <source>
        <dbReference type="SAM" id="MobiDB-lite"/>
    </source>
</evidence>
<protein>
    <submittedName>
        <fullName evidence="3">DUF1016 domain-containing protein</fullName>
    </submittedName>
</protein>
<dbReference type="Pfam" id="PF06250">
    <property type="entry name" value="YhcG_C"/>
    <property type="match status" value="1"/>
</dbReference>
<evidence type="ECO:0000313" key="4">
    <source>
        <dbReference type="Proteomes" id="UP000325827"/>
    </source>
</evidence>